<keyword evidence="6" id="KW-0808">Transferase</keyword>
<keyword evidence="11 14" id="KW-1133">Transmembrane helix</keyword>
<dbReference type="Pfam" id="PF02518">
    <property type="entry name" value="HATPase_c"/>
    <property type="match status" value="1"/>
</dbReference>
<dbReference type="SMART" id="SM00304">
    <property type="entry name" value="HAMP"/>
    <property type="match status" value="1"/>
</dbReference>
<keyword evidence="13 14" id="KW-0472">Membrane</keyword>
<dbReference type="Pfam" id="PF00672">
    <property type="entry name" value="HAMP"/>
    <property type="match status" value="1"/>
</dbReference>
<reference key="2">
    <citation type="submission" date="2011-04" db="EMBL/GenBank/DDBJ databases">
        <title>Complete sequence of chromosome of Haliscomenobacter hydrossis DSM 1100.</title>
        <authorList>
            <consortium name="US DOE Joint Genome Institute (JGI-PGF)"/>
            <person name="Lucas S."/>
            <person name="Han J."/>
            <person name="Lapidus A."/>
            <person name="Bruce D."/>
            <person name="Goodwin L."/>
            <person name="Pitluck S."/>
            <person name="Peters L."/>
            <person name="Kyrpides N."/>
            <person name="Mavromatis K."/>
            <person name="Ivanova N."/>
            <person name="Ovchinnikova G."/>
            <person name="Pagani I."/>
            <person name="Daligault H."/>
            <person name="Detter J.C."/>
            <person name="Han C."/>
            <person name="Land M."/>
            <person name="Hauser L."/>
            <person name="Markowitz V."/>
            <person name="Cheng J.-F."/>
            <person name="Hugenholtz P."/>
            <person name="Woyke T."/>
            <person name="Wu D."/>
            <person name="Verbarg S."/>
            <person name="Frueling A."/>
            <person name="Brambilla E."/>
            <person name="Klenk H.-P."/>
            <person name="Eisen J.A."/>
        </authorList>
    </citation>
    <scope>NUCLEOTIDE SEQUENCE</scope>
    <source>
        <strain>DSM 1100</strain>
    </source>
</reference>
<dbReference type="GO" id="GO:0000155">
    <property type="term" value="F:phosphorelay sensor kinase activity"/>
    <property type="evidence" value="ECO:0007669"/>
    <property type="project" value="InterPro"/>
</dbReference>
<evidence type="ECO:0000256" key="14">
    <source>
        <dbReference type="SAM" id="Phobius"/>
    </source>
</evidence>
<dbReference type="GO" id="GO:0005886">
    <property type="term" value="C:plasma membrane"/>
    <property type="evidence" value="ECO:0007669"/>
    <property type="project" value="UniProtKB-SubCell"/>
</dbReference>
<evidence type="ECO:0000313" key="18">
    <source>
        <dbReference type="Proteomes" id="UP000008461"/>
    </source>
</evidence>
<dbReference type="SUPFAM" id="SSF55874">
    <property type="entry name" value="ATPase domain of HSP90 chaperone/DNA topoisomerase II/histidine kinase"/>
    <property type="match status" value="1"/>
</dbReference>
<dbReference type="HOGENOM" id="CLU_000445_89_6_10"/>
<evidence type="ECO:0000259" key="15">
    <source>
        <dbReference type="PROSITE" id="PS50109"/>
    </source>
</evidence>
<keyword evidence="4" id="KW-1003">Cell membrane</keyword>
<dbReference type="InterPro" id="IPR005467">
    <property type="entry name" value="His_kinase_dom"/>
</dbReference>
<feature type="transmembrane region" description="Helical" evidence="14">
    <location>
        <begin position="156"/>
        <end position="175"/>
    </location>
</feature>
<dbReference type="EC" id="2.7.13.3" evidence="3"/>
<dbReference type="SMART" id="SM00388">
    <property type="entry name" value="HisKA"/>
    <property type="match status" value="1"/>
</dbReference>
<dbReference type="EMBL" id="CP002691">
    <property type="protein sequence ID" value="AEE48336.1"/>
    <property type="molecule type" value="Genomic_DNA"/>
</dbReference>
<dbReference type="PROSITE" id="PS50109">
    <property type="entry name" value="HIS_KIN"/>
    <property type="match status" value="1"/>
</dbReference>
<dbReference type="SMART" id="SM00387">
    <property type="entry name" value="HATPase_c"/>
    <property type="match status" value="1"/>
</dbReference>
<dbReference type="InterPro" id="IPR003661">
    <property type="entry name" value="HisK_dim/P_dom"/>
</dbReference>
<protein>
    <recommendedName>
        <fullName evidence="3">histidine kinase</fullName>
        <ecNumber evidence="3">2.7.13.3</ecNumber>
    </recommendedName>
</protein>
<evidence type="ECO:0000256" key="5">
    <source>
        <dbReference type="ARBA" id="ARBA00022553"/>
    </source>
</evidence>
<evidence type="ECO:0000256" key="4">
    <source>
        <dbReference type="ARBA" id="ARBA00022475"/>
    </source>
</evidence>
<dbReference type="InterPro" id="IPR003594">
    <property type="entry name" value="HATPase_dom"/>
</dbReference>
<name>F4KY73_HALH1</name>
<comment type="subcellular location">
    <subcellularLocation>
        <location evidence="2">Cell membrane</location>
        <topology evidence="2">Multi-pass membrane protein</topology>
    </subcellularLocation>
</comment>
<dbReference type="KEGG" id="hhy:Halhy_0425"/>
<dbReference type="InterPro" id="IPR050398">
    <property type="entry name" value="HssS/ArlS-like"/>
</dbReference>
<dbReference type="PANTHER" id="PTHR45528">
    <property type="entry name" value="SENSOR HISTIDINE KINASE CPXA"/>
    <property type="match status" value="1"/>
</dbReference>
<evidence type="ECO:0000256" key="8">
    <source>
        <dbReference type="ARBA" id="ARBA00022741"/>
    </source>
</evidence>
<dbReference type="Gene3D" id="6.10.340.10">
    <property type="match status" value="1"/>
</dbReference>
<dbReference type="InterPro" id="IPR003660">
    <property type="entry name" value="HAMP_dom"/>
</dbReference>
<evidence type="ECO:0000256" key="1">
    <source>
        <dbReference type="ARBA" id="ARBA00000085"/>
    </source>
</evidence>
<keyword evidence="7 14" id="KW-0812">Transmembrane</keyword>
<proteinExistence type="predicted"/>
<dbReference type="Gene3D" id="3.30.565.10">
    <property type="entry name" value="Histidine kinase-like ATPase, C-terminal domain"/>
    <property type="match status" value="1"/>
</dbReference>
<evidence type="ECO:0000256" key="12">
    <source>
        <dbReference type="ARBA" id="ARBA00023012"/>
    </source>
</evidence>
<dbReference type="SUPFAM" id="SSF47384">
    <property type="entry name" value="Homodimeric domain of signal transducing histidine kinase"/>
    <property type="match status" value="1"/>
</dbReference>
<dbReference type="GO" id="GO:0005524">
    <property type="term" value="F:ATP binding"/>
    <property type="evidence" value="ECO:0007669"/>
    <property type="project" value="UniProtKB-KW"/>
</dbReference>
<dbReference type="Pfam" id="PF00512">
    <property type="entry name" value="HisKA"/>
    <property type="match status" value="1"/>
</dbReference>
<evidence type="ECO:0000259" key="16">
    <source>
        <dbReference type="PROSITE" id="PS50885"/>
    </source>
</evidence>
<evidence type="ECO:0000256" key="7">
    <source>
        <dbReference type="ARBA" id="ARBA00022692"/>
    </source>
</evidence>
<dbReference type="PROSITE" id="PS50885">
    <property type="entry name" value="HAMP"/>
    <property type="match status" value="1"/>
</dbReference>
<feature type="domain" description="Histidine kinase" evidence="15">
    <location>
        <begin position="239"/>
        <end position="456"/>
    </location>
</feature>
<reference evidence="17 18" key="1">
    <citation type="journal article" date="2011" name="Stand. Genomic Sci.">
        <title>Complete genome sequence of Haliscomenobacter hydrossis type strain (O).</title>
        <authorList>
            <consortium name="US DOE Joint Genome Institute (JGI-PGF)"/>
            <person name="Daligault H."/>
            <person name="Lapidus A."/>
            <person name="Zeytun A."/>
            <person name="Nolan M."/>
            <person name="Lucas S."/>
            <person name="Del Rio T.G."/>
            <person name="Tice H."/>
            <person name="Cheng J.F."/>
            <person name="Tapia R."/>
            <person name="Han C."/>
            <person name="Goodwin L."/>
            <person name="Pitluck S."/>
            <person name="Liolios K."/>
            <person name="Pagani I."/>
            <person name="Ivanova N."/>
            <person name="Huntemann M."/>
            <person name="Mavromatis K."/>
            <person name="Mikhailova N."/>
            <person name="Pati A."/>
            <person name="Chen A."/>
            <person name="Palaniappan K."/>
            <person name="Land M."/>
            <person name="Hauser L."/>
            <person name="Brambilla E.M."/>
            <person name="Rohde M."/>
            <person name="Verbarg S."/>
            <person name="Goker M."/>
            <person name="Bristow J."/>
            <person name="Eisen J.A."/>
            <person name="Markowitz V."/>
            <person name="Hugenholtz P."/>
            <person name="Kyrpides N.C."/>
            <person name="Klenk H.P."/>
            <person name="Woyke T."/>
        </authorList>
    </citation>
    <scope>NUCLEOTIDE SEQUENCE [LARGE SCALE GENOMIC DNA]</scope>
    <source>
        <strain evidence="18">ATCC 27775 / DSM 1100 / LMG 10767 / O</strain>
    </source>
</reference>
<dbReference type="eggNOG" id="COG2205">
    <property type="taxonomic scope" value="Bacteria"/>
</dbReference>
<keyword evidence="5" id="KW-0597">Phosphoprotein</keyword>
<dbReference type="CDD" id="cd06225">
    <property type="entry name" value="HAMP"/>
    <property type="match status" value="1"/>
</dbReference>
<accession>F4KY73</accession>
<dbReference type="CDD" id="cd00082">
    <property type="entry name" value="HisKA"/>
    <property type="match status" value="1"/>
</dbReference>
<organism evidence="17 18">
    <name type="scientific">Haliscomenobacter hydrossis (strain ATCC 27775 / DSM 1100 / LMG 10767 / O)</name>
    <dbReference type="NCBI Taxonomy" id="760192"/>
    <lineage>
        <taxon>Bacteria</taxon>
        <taxon>Pseudomonadati</taxon>
        <taxon>Bacteroidota</taxon>
        <taxon>Saprospiria</taxon>
        <taxon>Saprospirales</taxon>
        <taxon>Haliscomenobacteraceae</taxon>
        <taxon>Haliscomenobacter</taxon>
    </lineage>
</organism>
<evidence type="ECO:0000256" key="11">
    <source>
        <dbReference type="ARBA" id="ARBA00022989"/>
    </source>
</evidence>
<evidence type="ECO:0000256" key="10">
    <source>
        <dbReference type="ARBA" id="ARBA00022840"/>
    </source>
</evidence>
<feature type="transmembrane region" description="Helical" evidence="14">
    <location>
        <begin position="7"/>
        <end position="30"/>
    </location>
</feature>
<sequence>MKTQSKIALVLFICNLILVLIFGLGIYYFLNKYSFVDFYKRLETRAIITAKYNLEQDALNAEAFKTIREQYFEKLEQEREYVFEINANSTLSQAAEKYQLPLYFLKSVLKEGKTTSNDGNTFYAGIKYNQNNKLYLVVVTAENYYVSHHLRVLRNILFGGMFLIVLITIYLSIYFSKHIFDPIKQITDKVKQISTENIHLRLEEKDTNNNEISELTATFNDLLNRIETAFETQKNFISNASHELSTPLTSIIGEADVALIKERTIEDYQLAMQNILQQAERLDQITKSLLFLAQTGYKGKKIVFEVLRTDEIIWEVKSLIDRLNPQNHIILDLNLLPEDHKRLKIKGNRQLLQLALANILNNACKYSHNKPVIVYLASSDNQVIIVIKDEGVGIPAEEMPYIYDPFFRASNTHLFEGYGIGLPLARNIIKLHEGQLTLSSEVNVGTTVQIKIPIALILKF</sequence>
<dbReference type="InterPro" id="IPR036097">
    <property type="entry name" value="HisK_dim/P_sf"/>
</dbReference>
<keyword evidence="10" id="KW-0067">ATP-binding</keyword>
<dbReference type="STRING" id="760192.Halhy_0425"/>
<dbReference type="InterPro" id="IPR036890">
    <property type="entry name" value="HATPase_C_sf"/>
</dbReference>
<dbReference type="PANTHER" id="PTHR45528:SF1">
    <property type="entry name" value="SENSOR HISTIDINE KINASE CPXA"/>
    <property type="match status" value="1"/>
</dbReference>
<keyword evidence="9 17" id="KW-0418">Kinase</keyword>
<dbReference type="OrthoDB" id="594725at2"/>
<evidence type="ECO:0000256" key="6">
    <source>
        <dbReference type="ARBA" id="ARBA00022679"/>
    </source>
</evidence>
<gene>
    <name evidence="17" type="ordered locus">Halhy_0425</name>
</gene>
<dbReference type="InterPro" id="IPR004358">
    <property type="entry name" value="Sig_transdc_His_kin-like_C"/>
</dbReference>
<dbReference type="AlphaFoldDB" id="F4KY73"/>
<dbReference type="PRINTS" id="PR00344">
    <property type="entry name" value="BCTRLSENSOR"/>
</dbReference>
<evidence type="ECO:0000313" key="17">
    <source>
        <dbReference type="EMBL" id="AEE48336.1"/>
    </source>
</evidence>
<evidence type="ECO:0000256" key="2">
    <source>
        <dbReference type="ARBA" id="ARBA00004651"/>
    </source>
</evidence>
<keyword evidence="8" id="KW-0547">Nucleotide-binding</keyword>
<feature type="domain" description="HAMP" evidence="16">
    <location>
        <begin position="177"/>
        <end position="231"/>
    </location>
</feature>
<evidence type="ECO:0000256" key="9">
    <source>
        <dbReference type="ARBA" id="ARBA00022777"/>
    </source>
</evidence>
<evidence type="ECO:0000256" key="13">
    <source>
        <dbReference type="ARBA" id="ARBA00023136"/>
    </source>
</evidence>
<dbReference type="Gene3D" id="1.10.287.130">
    <property type="match status" value="1"/>
</dbReference>
<comment type="catalytic activity">
    <reaction evidence="1">
        <text>ATP + protein L-histidine = ADP + protein N-phospho-L-histidine.</text>
        <dbReference type="EC" id="2.7.13.3"/>
    </reaction>
</comment>
<evidence type="ECO:0000256" key="3">
    <source>
        <dbReference type="ARBA" id="ARBA00012438"/>
    </source>
</evidence>
<dbReference type="Proteomes" id="UP000008461">
    <property type="component" value="Chromosome"/>
</dbReference>
<keyword evidence="18" id="KW-1185">Reference proteome</keyword>
<keyword evidence="12" id="KW-0902">Two-component regulatory system</keyword>